<dbReference type="EMBL" id="WHPD01002648">
    <property type="protein sequence ID" value="MPV89449.1"/>
    <property type="molecule type" value="Genomic_DNA"/>
</dbReference>
<feature type="domain" description="DhaL" evidence="2">
    <location>
        <begin position="11"/>
        <end position="198"/>
    </location>
</feature>
<reference evidence="3 4" key="1">
    <citation type="submission" date="2019-10" db="EMBL/GenBank/DDBJ databases">
        <title>Georgenia wutianyii sp. nov. and Georgenia yuyongxinii sp. nov. isolated from plateau pika (Ochotona curzoniae) in the Qinghai-Tibet plateau of China.</title>
        <authorList>
            <person name="Tian Z."/>
        </authorList>
    </citation>
    <scope>NUCLEOTIDE SEQUENCE [LARGE SCALE GENOMIC DNA]</scope>
    <source>
        <strain evidence="3 4">JCM 15130</strain>
    </source>
</reference>
<evidence type="ECO:0000256" key="1">
    <source>
        <dbReference type="SAM" id="MobiDB-lite"/>
    </source>
</evidence>
<dbReference type="InterPro" id="IPR048394">
    <property type="entry name" value="FakA-like_M"/>
</dbReference>
<dbReference type="GO" id="GO:0004371">
    <property type="term" value="F:glycerone kinase activity"/>
    <property type="evidence" value="ECO:0007669"/>
    <property type="project" value="InterPro"/>
</dbReference>
<dbReference type="PROSITE" id="PS51480">
    <property type="entry name" value="DHAL"/>
    <property type="match status" value="1"/>
</dbReference>
<evidence type="ECO:0000313" key="3">
    <source>
        <dbReference type="EMBL" id="MPV89449.1"/>
    </source>
</evidence>
<dbReference type="Pfam" id="PF02734">
    <property type="entry name" value="Dak2"/>
    <property type="match status" value="1"/>
</dbReference>
<dbReference type="InterPro" id="IPR050270">
    <property type="entry name" value="DegV_domain_contain"/>
</dbReference>
<dbReference type="SUPFAM" id="SSF101473">
    <property type="entry name" value="DhaL-like"/>
    <property type="match status" value="1"/>
</dbReference>
<gene>
    <name evidence="3" type="ORF">GB882_12290</name>
</gene>
<dbReference type="GO" id="GO:0006071">
    <property type="term" value="P:glycerol metabolic process"/>
    <property type="evidence" value="ECO:0007669"/>
    <property type="project" value="InterPro"/>
</dbReference>
<dbReference type="SMART" id="SM01121">
    <property type="entry name" value="Dak1_2"/>
    <property type="match status" value="1"/>
</dbReference>
<feature type="region of interest" description="Disordered" evidence="1">
    <location>
        <begin position="348"/>
        <end position="377"/>
    </location>
</feature>
<organism evidence="3 4">
    <name type="scientific">Georgenia ruanii</name>
    <dbReference type="NCBI Taxonomy" id="348442"/>
    <lineage>
        <taxon>Bacteria</taxon>
        <taxon>Bacillati</taxon>
        <taxon>Actinomycetota</taxon>
        <taxon>Actinomycetes</taxon>
        <taxon>Micrococcales</taxon>
        <taxon>Bogoriellaceae</taxon>
        <taxon>Georgenia</taxon>
    </lineage>
</organism>
<dbReference type="PANTHER" id="PTHR33434">
    <property type="entry name" value="DEGV DOMAIN-CONTAINING PROTEIN DR_1986-RELATED"/>
    <property type="match status" value="1"/>
</dbReference>
<feature type="compositionally biased region" description="Low complexity" evidence="1">
    <location>
        <begin position="354"/>
        <end position="377"/>
    </location>
</feature>
<sequence>VSTPLAVLDAAAVRAWFEHALRSLLLVRRQVDRLNLFPVPDADTGTNLVLTLSGAAEAVGELDPAADLATLTRAAADGALLGARGNSGVIVGQCLQALAETFAGADEASPALLARALTAADAQARAAMVHPVEGTILTVARAAAGAARAAADDGDLAATVAAASRAARDALAATGGAHGAALDAGAAGYVVLLGALVDIVAGEGDTGTHRADAVGALLAGLGAAAPDAAAADPPARGRTSPDAAGGGSGTAVGTPLADAAVDTDDAAGDFEVMYLLRADAARAAALRATLARTGHSVAVVGAADATGAGVWQVHVHTDAPLTALAEPAVMDQVCVRYLRPLLTGLARPEHGHAPENPAAPAGSASPETPATAADPAAPEVTAASAAITGVVACTRAPGLLEPLARTGAVVVLDPPADPAGLLRAAADTGAPHVLVLPCDEAAATTARAAARAAEGRGAPHLGGRQEMTVAATRNELHVLAAAVEVSGPGAPAAGALLPALAEQAARRVRTVALDADAAVARLAGELGPADELVTALLGAGADDEVAEQLRETVARVAPQVEVVVVRGGQSAPAVLVGVE</sequence>
<dbReference type="PANTHER" id="PTHR33434:SF4">
    <property type="entry name" value="PHOSPHATASE PROTEIN"/>
    <property type="match status" value="1"/>
</dbReference>
<dbReference type="AlphaFoldDB" id="A0A7J9UXU2"/>
<dbReference type="SMART" id="SM01120">
    <property type="entry name" value="Dak2"/>
    <property type="match status" value="1"/>
</dbReference>
<evidence type="ECO:0000313" key="4">
    <source>
        <dbReference type="Proteomes" id="UP000429644"/>
    </source>
</evidence>
<dbReference type="Gene3D" id="1.25.40.340">
    <property type="match status" value="1"/>
</dbReference>
<comment type="caution">
    <text evidence="3">The sequence shown here is derived from an EMBL/GenBank/DDBJ whole genome shotgun (WGS) entry which is preliminary data.</text>
</comment>
<feature type="non-terminal residue" evidence="3">
    <location>
        <position position="1"/>
    </location>
</feature>
<protein>
    <submittedName>
        <fullName evidence="3">DAK2 domain-containing protein</fullName>
    </submittedName>
</protein>
<dbReference type="InterPro" id="IPR033470">
    <property type="entry name" value="FakA-like_C"/>
</dbReference>
<dbReference type="Pfam" id="PF13684">
    <property type="entry name" value="FakA-like_C"/>
    <property type="match status" value="1"/>
</dbReference>
<dbReference type="InterPro" id="IPR004007">
    <property type="entry name" value="DhaL_dom"/>
</dbReference>
<dbReference type="InterPro" id="IPR036117">
    <property type="entry name" value="DhaL_dom_sf"/>
</dbReference>
<feature type="region of interest" description="Disordered" evidence="1">
    <location>
        <begin position="228"/>
        <end position="251"/>
    </location>
</feature>
<accession>A0A7J9UXU2</accession>
<dbReference type="Pfam" id="PF21645">
    <property type="entry name" value="FakA-like_M"/>
    <property type="match status" value="1"/>
</dbReference>
<dbReference type="Proteomes" id="UP000429644">
    <property type="component" value="Unassembled WGS sequence"/>
</dbReference>
<evidence type="ECO:0000259" key="2">
    <source>
        <dbReference type="PROSITE" id="PS51480"/>
    </source>
</evidence>
<proteinExistence type="predicted"/>
<name>A0A7J9UXU2_9MICO</name>
<keyword evidence="4" id="KW-1185">Reference proteome</keyword>